<evidence type="ECO:0000256" key="3">
    <source>
        <dbReference type="ARBA" id="ARBA00022448"/>
    </source>
</evidence>
<accession>A0ABD3RX23</accession>
<name>A0ABD3RX23_9STRA</name>
<comment type="caution">
    <text evidence="11">The sequence shown here is derived from an EMBL/GenBank/DDBJ whole genome shotgun (WGS) entry which is preliminary data.</text>
</comment>
<evidence type="ECO:0000313" key="12">
    <source>
        <dbReference type="Proteomes" id="UP001530377"/>
    </source>
</evidence>
<dbReference type="Gene3D" id="1.50.40.10">
    <property type="entry name" value="Mitochondrial carrier domain"/>
    <property type="match status" value="1"/>
</dbReference>
<evidence type="ECO:0000256" key="6">
    <source>
        <dbReference type="ARBA" id="ARBA00022989"/>
    </source>
</evidence>
<evidence type="ECO:0000256" key="2">
    <source>
        <dbReference type="ARBA" id="ARBA00006375"/>
    </source>
</evidence>
<dbReference type="Proteomes" id="UP001530377">
    <property type="component" value="Unassembled WGS sequence"/>
</dbReference>
<evidence type="ECO:0000256" key="1">
    <source>
        <dbReference type="ARBA" id="ARBA00004141"/>
    </source>
</evidence>
<keyword evidence="5" id="KW-0677">Repeat</keyword>
<feature type="chain" id="PRO_5044892141" description="Mitochondrial carrier" evidence="10">
    <location>
        <begin position="17"/>
        <end position="602"/>
    </location>
</feature>
<gene>
    <name evidence="11" type="ORF">ACHAXA_001512</name>
</gene>
<keyword evidence="6" id="KW-1133">Transmembrane helix</keyword>
<keyword evidence="3" id="KW-0813">Transport</keyword>
<feature type="signal peptide" evidence="10">
    <location>
        <begin position="1"/>
        <end position="16"/>
    </location>
</feature>
<reference evidence="11 12" key="1">
    <citation type="submission" date="2024-10" db="EMBL/GenBank/DDBJ databases">
        <title>Updated reference genomes for cyclostephanoid diatoms.</title>
        <authorList>
            <person name="Roberts W.R."/>
            <person name="Alverson A.J."/>
        </authorList>
    </citation>
    <scope>NUCLEOTIDE SEQUENCE [LARGE SCALE GENOMIC DNA]</scope>
    <source>
        <strain evidence="11 12">AJA228-03</strain>
    </source>
</reference>
<evidence type="ECO:0000256" key="4">
    <source>
        <dbReference type="ARBA" id="ARBA00022692"/>
    </source>
</evidence>
<dbReference type="PANTHER" id="PTHR45667">
    <property type="entry name" value="S-ADENOSYLMETHIONINE MITOCHONDRIAL CARRIER PROTEIN"/>
    <property type="match status" value="1"/>
</dbReference>
<dbReference type="Pfam" id="PF00153">
    <property type="entry name" value="Mito_carr"/>
    <property type="match status" value="1"/>
</dbReference>
<protein>
    <recommendedName>
        <fullName evidence="13">Mitochondrial carrier</fullName>
    </recommendedName>
</protein>
<dbReference type="GO" id="GO:0016020">
    <property type="term" value="C:membrane"/>
    <property type="evidence" value="ECO:0007669"/>
    <property type="project" value="UniProtKB-SubCell"/>
</dbReference>
<feature type="compositionally biased region" description="Basic and acidic residues" evidence="9">
    <location>
        <begin position="36"/>
        <end position="48"/>
    </location>
</feature>
<feature type="region of interest" description="Disordered" evidence="9">
    <location>
        <begin position="28"/>
        <end position="54"/>
    </location>
</feature>
<dbReference type="InterPro" id="IPR023395">
    <property type="entry name" value="MCP_dom_sf"/>
</dbReference>
<dbReference type="SUPFAM" id="SSF103506">
    <property type="entry name" value="Mitochondrial carrier"/>
    <property type="match status" value="1"/>
</dbReference>
<evidence type="ECO:0000256" key="8">
    <source>
        <dbReference type="PROSITE-ProRule" id="PRU00282"/>
    </source>
</evidence>
<evidence type="ECO:0000256" key="5">
    <source>
        <dbReference type="ARBA" id="ARBA00022737"/>
    </source>
</evidence>
<dbReference type="EMBL" id="JALLPB020000132">
    <property type="protein sequence ID" value="KAL3816774.1"/>
    <property type="molecule type" value="Genomic_DNA"/>
</dbReference>
<proteinExistence type="inferred from homology"/>
<organism evidence="11 12">
    <name type="scientific">Cyclostephanos tholiformis</name>
    <dbReference type="NCBI Taxonomy" id="382380"/>
    <lineage>
        <taxon>Eukaryota</taxon>
        <taxon>Sar</taxon>
        <taxon>Stramenopiles</taxon>
        <taxon>Ochrophyta</taxon>
        <taxon>Bacillariophyta</taxon>
        <taxon>Coscinodiscophyceae</taxon>
        <taxon>Thalassiosirophycidae</taxon>
        <taxon>Stephanodiscales</taxon>
        <taxon>Stephanodiscaceae</taxon>
        <taxon>Cyclostephanos</taxon>
    </lineage>
</organism>
<sequence>MFVVVVVLLLLPPVFVVRVESASALGDGATSSVVSRRHENDAIDDNGRRQSSSMGLTTTMARAVTNTFVDVVRYHPTSLWSDRRATGEKVASTGDDKLGDADIGIARPMTTKSMVDAMGGRISRVITKITGETSTSFARWQKLPTPPRTDNYGKRMSSEIKTPRTRGMIEEGELKVIDARKIAEEGRIDVELIYKQRPLDLAARAVKIDRETYQKVGVYQPPDFLMYLPSSVQPLVSGQFRSYRKVLSTIPNEQLFVASVIAGSVTEIVRAALLYPLSTIKSRVQARKRRKSSTINHRRRKRGLRKRWLRNKLRVTWLTFLHEAKRGDLYDGLLPTLLVSVPSSGVYSGAKEVSKRVFSMAVVSIQASSFHNHLLPAPSLSSHIGTLAVNLLAAFVADIAALAIRTPADVLSLRLQVFGKTNVRSDFGNWAMDSVALLPAMIVTDTPLLLSRIFLNAAITTSGENLGRYEFETIVIACLCAFLTTPFDVARTRILLPTLPSEEEEEEEMVESGATRNQSRDIRRRRLLLVASSDNREQRRERLSVLVTMKRIAAEGDGGVQNLFAGWFERTAFLGVGRAWFDPLRVIGYLGIRDAVLLKLFD</sequence>
<evidence type="ECO:0000256" key="10">
    <source>
        <dbReference type="SAM" id="SignalP"/>
    </source>
</evidence>
<dbReference type="InterPro" id="IPR018108">
    <property type="entry name" value="MCP_transmembrane"/>
</dbReference>
<keyword evidence="4 8" id="KW-0812">Transmembrane</keyword>
<evidence type="ECO:0000256" key="7">
    <source>
        <dbReference type="ARBA" id="ARBA00023136"/>
    </source>
</evidence>
<keyword evidence="7 8" id="KW-0472">Membrane</keyword>
<feature type="repeat" description="Solcar" evidence="8">
    <location>
        <begin position="254"/>
        <end position="357"/>
    </location>
</feature>
<dbReference type="PROSITE" id="PS50920">
    <property type="entry name" value="SOLCAR"/>
    <property type="match status" value="1"/>
</dbReference>
<keyword evidence="10" id="KW-0732">Signal</keyword>
<evidence type="ECO:0008006" key="13">
    <source>
        <dbReference type="Google" id="ProtNLM"/>
    </source>
</evidence>
<comment type="subcellular location">
    <subcellularLocation>
        <location evidence="1">Membrane</location>
        <topology evidence="1">Multi-pass membrane protein</topology>
    </subcellularLocation>
</comment>
<comment type="similarity">
    <text evidence="2">Belongs to the mitochondrial carrier (TC 2.A.29) family.</text>
</comment>
<dbReference type="AlphaFoldDB" id="A0ABD3RX23"/>
<evidence type="ECO:0000256" key="9">
    <source>
        <dbReference type="SAM" id="MobiDB-lite"/>
    </source>
</evidence>
<evidence type="ECO:0000313" key="11">
    <source>
        <dbReference type="EMBL" id="KAL3816774.1"/>
    </source>
</evidence>
<keyword evidence="12" id="KW-1185">Reference proteome</keyword>